<dbReference type="Pfam" id="PF00646">
    <property type="entry name" value="F-box"/>
    <property type="match status" value="1"/>
</dbReference>
<feature type="domain" description="F-box" evidence="1">
    <location>
        <begin position="1"/>
        <end position="47"/>
    </location>
</feature>
<dbReference type="PROSITE" id="PS50181">
    <property type="entry name" value="FBOX"/>
    <property type="match status" value="1"/>
</dbReference>
<dbReference type="InterPro" id="IPR001810">
    <property type="entry name" value="F-box_dom"/>
</dbReference>
<evidence type="ECO:0000259" key="1">
    <source>
        <dbReference type="PROSITE" id="PS50181"/>
    </source>
</evidence>
<sequence>MATLSEDIIKYIIDFCDIPTLFSLCCTNKELRTFINNKDWKQIWLKIIPHKKTAVSEFEKKTITTSDAEYKDIVRLAGFTGCMLCKKQNIRKVWWQFKIRSCTECLYERTIGEWEFEDKIPKHTYAELPYTTKQMYNKYYKNYTIKFYWKTEIDKILLLYPPSPPPIPPQTPLPVSPKKEKIKKIPTTQEIENQKNRKKDINNICELNDILLSDAVLYSETYNKNIKISSKLQKKHFIESKLPEIKKEIVEKKEEIRLREIKIEEQRLENIRLTEEFNERIKIQKELYLMTKEDKRKKIANVMRNNPNNQIVSNKINKCELCSNNRLFCIQGLYDHKRDAHGIV</sequence>
<dbReference type="CDD" id="cd09917">
    <property type="entry name" value="F-box_SF"/>
    <property type="match status" value="1"/>
</dbReference>
<accession>A0A6C0HBS3</accession>
<protein>
    <recommendedName>
        <fullName evidence="1">F-box domain-containing protein</fullName>
    </recommendedName>
</protein>
<evidence type="ECO:0000313" key="2">
    <source>
        <dbReference type="EMBL" id="QHT77656.1"/>
    </source>
</evidence>
<name>A0A6C0HBS3_9ZZZZ</name>
<dbReference type="AlphaFoldDB" id="A0A6C0HBS3"/>
<dbReference type="EMBL" id="MN739920">
    <property type="protein sequence ID" value="QHT77656.1"/>
    <property type="molecule type" value="Genomic_DNA"/>
</dbReference>
<organism evidence="2">
    <name type="scientific">viral metagenome</name>
    <dbReference type="NCBI Taxonomy" id="1070528"/>
    <lineage>
        <taxon>unclassified sequences</taxon>
        <taxon>metagenomes</taxon>
        <taxon>organismal metagenomes</taxon>
    </lineage>
</organism>
<reference evidence="2" key="1">
    <citation type="journal article" date="2020" name="Nature">
        <title>Giant virus diversity and host interactions through global metagenomics.</title>
        <authorList>
            <person name="Schulz F."/>
            <person name="Roux S."/>
            <person name="Paez-Espino D."/>
            <person name="Jungbluth S."/>
            <person name="Walsh D.A."/>
            <person name="Denef V.J."/>
            <person name="McMahon K.D."/>
            <person name="Konstantinidis K.T."/>
            <person name="Eloe-Fadrosh E.A."/>
            <person name="Kyrpides N.C."/>
            <person name="Woyke T."/>
        </authorList>
    </citation>
    <scope>NUCLEOTIDE SEQUENCE</scope>
    <source>
        <strain evidence="2">GVMAG-M-3300023179-90</strain>
    </source>
</reference>
<proteinExistence type="predicted"/>